<dbReference type="Proteomes" id="UP001183629">
    <property type="component" value="Unassembled WGS sequence"/>
</dbReference>
<evidence type="ECO:0000313" key="2">
    <source>
        <dbReference type="Proteomes" id="UP001183629"/>
    </source>
</evidence>
<proteinExistence type="predicted"/>
<dbReference type="AlphaFoldDB" id="A0AAE3ZKM4"/>
<reference evidence="1 2" key="1">
    <citation type="submission" date="2023-07" db="EMBL/GenBank/DDBJ databases">
        <title>Sequencing the genomes of 1000 actinobacteria strains.</title>
        <authorList>
            <person name="Klenk H.-P."/>
        </authorList>
    </citation>
    <scope>NUCLEOTIDE SEQUENCE [LARGE SCALE GENOMIC DNA]</scope>
    <source>
        <strain evidence="1 2">DSM 44711</strain>
    </source>
</reference>
<evidence type="ECO:0000313" key="1">
    <source>
        <dbReference type="EMBL" id="MDR7321663.1"/>
    </source>
</evidence>
<organism evidence="1 2">
    <name type="scientific">Catenuloplanes niger</name>
    <dbReference type="NCBI Taxonomy" id="587534"/>
    <lineage>
        <taxon>Bacteria</taxon>
        <taxon>Bacillati</taxon>
        <taxon>Actinomycetota</taxon>
        <taxon>Actinomycetes</taxon>
        <taxon>Micromonosporales</taxon>
        <taxon>Micromonosporaceae</taxon>
        <taxon>Catenuloplanes</taxon>
    </lineage>
</organism>
<keyword evidence="2" id="KW-1185">Reference proteome</keyword>
<name>A0AAE3ZKM4_9ACTN</name>
<dbReference type="EMBL" id="JAVDYC010000001">
    <property type="protein sequence ID" value="MDR7321663.1"/>
    <property type="molecule type" value="Genomic_DNA"/>
</dbReference>
<comment type="caution">
    <text evidence="1">The sequence shown here is derived from an EMBL/GenBank/DDBJ whole genome shotgun (WGS) entry which is preliminary data.</text>
</comment>
<dbReference type="RefSeq" id="WP_310410809.1">
    <property type="nucleotide sequence ID" value="NZ_JAVDYC010000001.1"/>
</dbReference>
<protein>
    <submittedName>
        <fullName evidence="1">Uncharacterized protein</fullName>
    </submittedName>
</protein>
<sequence length="63" mass="6582">MIRNDRETDARITAAARLGRHSGPAGTDVTANDVTANDVTANDVTANDVTANDVTVTSGRGRR</sequence>
<gene>
    <name evidence="1" type="ORF">J2S44_001913</name>
</gene>
<accession>A0AAE3ZKM4</accession>